<evidence type="ECO:0000256" key="1">
    <source>
        <dbReference type="SAM" id="Phobius"/>
    </source>
</evidence>
<organism evidence="2">
    <name type="scientific">Cacopsylla melanoneura</name>
    <dbReference type="NCBI Taxonomy" id="428564"/>
    <lineage>
        <taxon>Eukaryota</taxon>
        <taxon>Metazoa</taxon>
        <taxon>Ecdysozoa</taxon>
        <taxon>Arthropoda</taxon>
        <taxon>Hexapoda</taxon>
        <taxon>Insecta</taxon>
        <taxon>Pterygota</taxon>
        <taxon>Neoptera</taxon>
        <taxon>Paraneoptera</taxon>
        <taxon>Hemiptera</taxon>
        <taxon>Sternorrhyncha</taxon>
        <taxon>Psylloidea</taxon>
        <taxon>Psyllidae</taxon>
        <taxon>Psyllinae</taxon>
        <taxon>Cacopsylla</taxon>
    </lineage>
</organism>
<name>A0A8D8T659_9HEMI</name>
<sequence>MATPQTKSLFQLILKRVCFCERLRCEKKTQFFSSYLSFLDLIKLIIIIRFFFLFLCRSLLGHFRVNSVKNSHAGNYRTISVLRVECLNHPWHTNEIAEKRKYLVGGVPTTTSLEAPLRSYTQRTIPKVPYLLYRRPARNHYSSSVTHQQALCTH</sequence>
<protein>
    <submittedName>
        <fullName evidence="2">Uncharacterized protein</fullName>
    </submittedName>
</protein>
<keyword evidence="1" id="KW-0472">Membrane</keyword>
<proteinExistence type="predicted"/>
<keyword evidence="1" id="KW-0812">Transmembrane</keyword>
<feature type="transmembrane region" description="Helical" evidence="1">
    <location>
        <begin position="41"/>
        <end position="60"/>
    </location>
</feature>
<keyword evidence="1" id="KW-1133">Transmembrane helix</keyword>
<dbReference type="EMBL" id="HBUF01249546">
    <property type="protein sequence ID" value="CAG6679601.1"/>
    <property type="molecule type" value="Transcribed_RNA"/>
</dbReference>
<dbReference type="AlphaFoldDB" id="A0A8D8T659"/>
<reference evidence="2" key="1">
    <citation type="submission" date="2021-05" db="EMBL/GenBank/DDBJ databases">
        <authorList>
            <person name="Alioto T."/>
            <person name="Alioto T."/>
            <person name="Gomez Garrido J."/>
        </authorList>
    </citation>
    <scope>NUCLEOTIDE SEQUENCE</scope>
</reference>
<evidence type="ECO:0000313" key="2">
    <source>
        <dbReference type="EMBL" id="CAG6679601.1"/>
    </source>
</evidence>
<accession>A0A8D8T659</accession>